<dbReference type="eggNOG" id="ENOG50313XZ">
    <property type="taxonomic scope" value="Bacteria"/>
</dbReference>
<evidence type="ECO:0000313" key="3">
    <source>
        <dbReference type="EMBL" id="EJF77074.1"/>
    </source>
</evidence>
<keyword evidence="4" id="KW-1185">Reference proteome</keyword>
<feature type="region of interest" description="Disordered" evidence="1">
    <location>
        <begin position="61"/>
        <end position="114"/>
    </location>
</feature>
<comment type="caution">
    <text evidence="3">The sequence shown here is derived from an EMBL/GenBank/DDBJ whole genome shotgun (WGS) entry which is preliminary data.</text>
</comment>
<dbReference type="Proteomes" id="UP000008947">
    <property type="component" value="Unassembled WGS sequence"/>
</dbReference>
<feature type="transmembrane region" description="Helical" evidence="2">
    <location>
        <begin position="30"/>
        <end position="51"/>
    </location>
</feature>
<dbReference type="HOGENOM" id="CLU_157071_0_0_5"/>
<reference evidence="3 4" key="1">
    <citation type="submission" date="2012-03" db="EMBL/GenBank/DDBJ databases">
        <title>The Genome Sequence of Bartonella washoensis Sb944nv.</title>
        <authorList>
            <consortium name="The Broad Institute Genome Sequencing Platform"/>
            <consortium name="The Broad Institute Genome Sequencing Center for Infectious Disease"/>
            <person name="Feldgarden M."/>
            <person name="Kirby J."/>
            <person name="Kosoy M."/>
            <person name="Birtles R."/>
            <person name="Probert W.S."/>
            <person name="Chiaraviglio L."/>
            <person name="Young S.K."/>
            <person name="Zeng Q."/>
            <person name="Gargeya S."/>
            <person name="Fitzgerald M."/>
            <person name="Haas B."/>
            <person name="Abouelleil A."/>
            <person name="Alvarado L."/>
            <person name="Arachchi H.M."/>
            <person name="Berlin A."/>
            <person name="Chapman S.B."/>
            <person name="Gearin G."/>
            <person name="Goldberg J."/>
            <person name="Griggs A."/>
            <person name="Gujja S."/>
            <person name="Hansen M."/>
            <person name="Heiman D."/>
            <person name="Howarth C."/>
            <person name="Larimer J."/>
            <person name="Lui A."/>
            <person name="MacDonald P.J.P."/>
            <person name="McCowen C."/>
            <person name="Montmayeur A."/>
            <person name="Murphy C."/>
            <person name="Neiman D."/>
            <person name="Pearson M."/>
            <person name="Priest M."/>
            <person name="Roberts A."/>
            <person name="Saif S."/>
            <person name="Shea T."/>
            <person name="Sisk P."/>
            <person name="Stolte C."/>
            <person name="Sykes S."/>
            <person name="Wortman J."/>
            <person name="Nusbaum C."/>
            <person name="Birren B."/>
        </authorList>
    </citation>
    <scope>NUCLEOTIDE SEQUENCE [LARGE SCALE GENOMIC DNA]</scope>
    <source>
        <strain evidence="3 4">Sb944nv</strain>
    </source>
</reference>
<feature type="compositionally biased region" description="Polar residues" evidence="1">
    <location>
        <begin position="61"/>
        <end position="72"/>
    </location>
</feature>
<organism evidence="3 4">
    <name type="scientific">Candidatus Bartonella washoeensis Sb944nv</name>
    <dbReference type="NCBI Taxonomy" id="1094563"/>
    <lineage>
        <taxon>Bacteria</taxon>
        <taxon>Pseudomonadati</taxon>
        <taxon>Pseudomonadota</taxon>
        <taxon>Alphaproteobacteria</taxon>
        <taxon>Hyphomicrobiales</taxon>
        <taxon>Bartonellaceae</taxon>
        <taxon>Bartonella</taxon>
    </lineage>
</organism>
<evidence type="ECO:0000256" key="1">
    <source>
        <dbReference type="SAM" id="MobiDB-lite"/>
    </source>
</evidence>
<dbReference type="AlphaFoldDB" id="J0Q3A8"/>
<dbReference type="PATRIC" id="fig|1094563.3.peg.1806"/>
<sequence length="114" mass="13094">MIDRNYPVHEKYKVVDKTDREKYNSFGKGIFAILLGLFIIWFIFGFLGSLFEKSPEHVSHYNTTKSSETVTSPKKDLNPVSPMPYPYKGTTSPLFDEQNSSEERIQPSIGQEVK</sequence>
<keyword evidence="2" id="KW-0472">Membrane</keyword>
<dbReference type="EMBL" id="AILU01000051">
    <property type="protein sequence ID" value="EJF77074.1"/>
    <property type="molecule type" value="Genomic_DNA"/>
</dbReference>
<proteinExistence type="predicted"/>
<gene>
    <name evidence="3" type="ORF">MCQ_01578</name>
</gene>
<evidence type="ECO:0000256" key="2">
    <source>
        <dbReference type="SAM" id="Phobius"/>
    </source>
</evidence>
<protein>
    <submittedName>
        <fullName evidence="3">Uncharacterized protein</fullName>
    </submittedName>
</protein>
<keyword evidence="2" id="KW-1133">Transmembrane helix</keyword>
<evidence type="ECO:0000313" key="4">
    <source>
        <dbReference type="Proteomes" id="UP000008947"/>
    </source>
</evidence>
<name>J0Q3A8_9HYPH</name>
<dbReference type="RefSeq" id="WP_006924660.1">
    <property type="nucleotide sequence ID" value="NZ_JH725026.1"/>
</dbReference>
<accession>J0Q3A8</accession>
<keyword evidence="2" id="KW-0812">Transmembrane</keyword>